<dbReference type="RefSeq" id="WP_106499554.1">
    <property type="nucleotide sequence ID" value="NZ_PXVC01000014.1"/>
</dbReference>
<organism evidence="2 3">
    <name type="scientific">Synechococcus lacustris str. Tous</name>
    <dbReference type="NCBI Taxonomy" id="1910958"/>
    <lineage>
        <taxon>Bacteria</taxon>
        <taxon>Bacillati</taxon>
        <taxon>Cyanobacteriota</taxon>
        <taxon>Cyanophyceae</taxon>
        <taxon>Synechococcales</taxon>
        <taxon>Synechococcaceae</taxon>
        <taxon>Synechococcus</taxon>
    </lineage>
</organism>
<dbReference type="Proteomes" id="UP000240206">
    <property type="component" value="Unassembled WGS sequence"/>
</dbReference>
<dbReference type="InterPro" id="IPR029039">
    <property type="entry name" value="Flavoprotein-like_sf"/>
</dbReference>
<dbReference type="PANTHER" id="PTHR30543:SF21">
    <property type="entry name" value="NAD(P)H-DEPENDENT FMN REDUCTASE LOT6"/>
    <property type="match status" value="1"/>
</dbReference>
<gene>
    <name evidence="2" type="ORF">C7K08_05005</name>
</gene>
<evidence type="ECO:0000313" key="2">
    <source>
        <dbReference type="EMBL" id="PSI02016.1"/>
    </source>
</evidence>
<dbReference type="InterPro" id="IPR050712">
    <property type="entry name" value="NAD(P)H-dep_reductase"/>
</dbReference>
<dbReference type="STRING" id="1910958.BTM30_02215"/>
<dbReference type="GO" id="GO:0005829">
    <property type="term" value="C:cytosol"/>
    <property type="evidence" value="ECO:0007669"/>
    <property type="project" value="TreeGrafter"/>
</dbReference>
<accession>A0A2P7EFL5</accession>
<dbReference type="PANTHER" id="PTHR30543">
    <property type="entry name" value="CHROMATE REDUCTASE"/>
    <property type="match status" value="1"/>
</dbReference>
<comment type="caution">
    <text evidence="2">The sequence shown here is derived from an EMBL/GenBank/DDBJ whole genome shotgun (WGS) entry which is preliminary data.</text>
</comment>
<keyword evidence="3" id="KW-1185">Reference proteome</keyword>
<dbReference type="InterPro" id="IPR005025">
    <property type="entry name" value="FMN_Rdtase-like_dom"/>
</dbReference>
<sequence length="169" mass="18235">MLILAASTGKNLELARSIESEAINQAMGCRILDLCALNLPLFQPALKEQGPGESFKELEQAMGQHHGLFVCAPEYNGSIPPSLTNAIAWLSVISPDFREMFNNRPVALASHSGGGGQKVLQAMRQQFSHLGCTVLGRELLATFQKPANPETVKALLQGLKELESLKPQG</sequence>
<reference evidence="3" key="1">
    <citation type="submission" date="2018-03" db="EMBL/GenBank/DDBJ databases">
        <title>Ecological and genomic features of two cosmopolitan and abundant freshwater picocyanobacteria.</title>
        <authorList>
            <person name="Cabello-Yeves P.J."/>
            <person name="Picazo A."/>
            <person name="Camacho A."/>
            <person name="Callieri C."/>
            <person name="Rosselli R."/>
            <person name="Roda-Garcia J."/>
            <person name="Coutinho F.H."/>
            <person name="Rodriguez-Valera F."/>
        </authorList>
    </citation>
    <scope>NUCLEOTIDE SEQUENCE [LARGE SCALE GENOMIC DNA]</scope>
    <source>
        <strain evidence="3">Tous</strain>
    </source>
</reference>
<dbReference type="EMBL" id="PXVC01000014">
    <property type="protein sequence ID" value="PSI02016.1"/>
    <property type="molecule type" value="Genomic_DNA"/>
</dbReference>
<feature type="domain" description="NADPH-dependent FMN reductase-like" evidence="1">
    <location>
        <begin position="2"/>
        <end position="141"/>
    </location>
</feature>
<proteinExistence type="predicted"/>
<name>A0A2P7EFL5_9SYNE</name>
<dbReference type="GO" id="GO:0010181">
    <property type="term" value="F:FMN binding"/>
    <property type="evidence" value="ECO:0007669"/>
    <property type="project" value="TreeGrafter"/>
</dbReference>
<dbReference type="Gene3D" id="3.40.50.360">
    <property type="match status" value="1"/>
</dbReference>
<protein>
    <submittedName>
        <fullName evidence="2">NADPH-dependent oxidoreductase</fullName>
    </submittedName>
</protein>
<dbReference type="GO" id="GO:0016491">
    <property type="term" value="F:oxidoreductase activity"/>
    <property type="evidence" value="ECO:0007669"/>
    <property type="project" value="InterPro"/>
</dbReference>
<dbReference type="SUPFAM" id="SSF52218">
    <property type="entry name" value="Flavoproteins"/>
    <property type="match status" value="1"/>
</dbReference>
<evidence type="ECO:0000259" key="1">
    <source>
        <dbReference type="Pfam" id="PF03358"/>
    </source>
</evidence>
<dbReference type="AlphaFoldDB" id="A0A2P7EFL5"/>
<evidence type="ECO:0000313" key="3">
    <source>
        <dbReference type="Proteomes" id="UP000240206"/>
    </source>
</evidence>
<dbReference type="Pfam" id="PF03358">
    <property type="entry name" value="FMN_red"/>
    <property type="match status" value="1"/>
</dbReference>